<dbReference type="PRINTS" id="PR00463">
    <property type="entry name" value="EP450I"/>
</dbReference>
<dbReference type="Pfam" id="PF00067">
    <property type="entry name" value="p450"/>
    <property type="match status" value="1"/>
</dbReference>
<dbReference type="SUPFAM" id="SSF48264">
    <property type="entry name" value="Cytochrome P450"/>
    <property type="match status" value="1"/>
</dbReference>
<evidence type="ECO:0000256" key="6">
    <source>
        <dbReference type="ARBA" id="ARBA00023004"/>
    </source>
</evidence>
<keyword evidence="7" id="KW-0503">Monooxygenase</keyword>
<dbReference type="Gene3D" id="1.10.630.10">
    <property type="entry name" value="Cytochrome P450"/>
    <property type="match status" value="1"/>
</dbReference>
<comment type="similarity">
    <text evidence="2">Belongs to the cytochrome P450 family.</text>
</comment>
<dbReference type="GO" id="GO:0005506">
    <property type="term" value="F:iron ion binding"/>
    <property type="evidence" value="ECO:0007669"/>
    <property type="project" value="InterPro"/>
</dbReference>
<evidence type="ECO:0000256" key="3">
    <source>
        <dbReference type="ARBA" id="ARBA00022617"/>
    </source>
</evidence>
<keyword evidence="10" id="KW-1185">Reference proteome</keyword>
<reference evidence="9" key="1">
    <citation type="journal article" date="2023" name="Science">
        <title>Elucidation of the pathway for biosynthesis of saponin adjuvants from the soapbark tree.</title>
        <authorList>
            <person name="Reed J."/>
            <person name="Orme A."/>
            <person name="El-Demerdash A."/>
            <person name="Owen C."/>
            <person name="Martin L.B.B."/>
            <person name="Misra R.C."/>
            <person name="Kikuchi S."/>
            <person name="Rejzek M."/>
            <person name="Martin A.C."/>
            <person name="Harkess A."/>
            <person name="Leebens-Mack J."/>
            <person name="Louveau T."/>
            <person name="Stephenson M.J."/>
            <person name="Osbourn A."/>
        </authorList>
    </citation>
    <scope>NUCLEOTIDE SEQUENCE</scope>
    <source>
        <strain evidence="9">S10</strain>
    </source>
</reference>
<keyword evidence="8" id="KW-0732">Signal</keyword>
<dbReference type="GO" id="GO:0004497">
    <property type="term" value="F:monooxygenase activity"/>
    <property type="evidence" value="ECO:0007669"/>
    <property type="project" value="UniProtKB-KW"/>
</dbReference>
<dbReference type="EMBL" id="JARAOO010000013">
    <property type="protein sequence ID" value="KAJ7945466.1"/>
    <property type="molecule type" value="Genomic_DNA"/>
</dbReference>
<evidence type="ECO:0000256" key="8">
    <source>
        <dbReference type="SAM" id="SignalP"/>
    </source>
</evidence>
<comment type="cofactor">
    <cofactor evidence="1">
        <name>heme</name>
        <dbReference type="ChEBI" id="CHEBI:30413"/>
    </cofactor>
</comment>
<comment type="caution">
    <text evidence="9">The sequence shown here is derived from an EMBL/GenBank/DDBJ whole genome shotgun (WGS) entry which is preliminary data.</text>
</comment>
<evidence type="ECO:0000256" key="4">
    <source>
        <dbReference type="ARBA" id="ARBA00022723"/>
    </source>
</evidence>
<evidence type="ECO:0000256" key="7">
    <source>
        <dbReference type="ARBA" id="ARBA00023033"/>
    </source>
</evidence>
<dbReference type="InterPro" id="IPR002401">
    <property type="entry name" value="Cyt_P450_E_grp-I"/>
</dbReference>
<feature type="signal peptide" evidence="8">
    <location>
        <begin position="1"/>
        <end position="19"/>
    </location>
</feature>
<keyword evidence="3" id="KW-0349">Heme</keyword>
<dbReference type="InterPro" id="IPR036396">
    <property type="entry name" value="Cyt_P450_sf"/>
</dbReference>
<evidence type="ECO:0000256" key="2">
    <source>
        <dbReference type="ARBA" id="ARBA00010617"/>
    </source>
</evidence>
<protein>
    <submittedName>
        <fullName evidence="9">Cytochrome P450</fullName>
    </submittedName>
</protein>
<evidence type="ECO:0000313" key="10">
    <source>
        <dbReference type="Proteomes" id="UP001163823"/>
    </source>
</evidence>
<dbReference type="InterPro" id="IPR001128">
    <property type="entry name" value="Cyt_P450"/>
</dbReference>
<dbReference type="PANTHER" id="PTHR47955:SF19">
    <property type="entry name" value="CYTOCHROME P450 71A9-LIKE ISOFORM X1"/>
    <property type="match status" value="1"/>
</dbReference>
<dbReference type="AlphaFoldDB" id="A0AAD7KUQ6"/>
<evidence type="ECO:0000256" key="5">
    <source>
        <dbReference type="ARBA" id="ARBA00023002"/>
    </source>
</evidence>
<dbReference type="KEGG" id="qsa:O6P43_030524"/>
<dbReference type="Proteomes" id="UP001163823">
    <property type="component" value="Chromosome 13"/>
</dbReference>
<accession>A0AAD7KUQ6</accession>
<evidence type="ECO:0000256" key="1">
    <source>
        <dbReference type="ARBA" id="ARBA00001971"/>
    </source>
</evidence>
<sequence length="321" mass="36734">MSFFLVCLLLLSVLFLMKKKQNMKKQNKNLPPGPSKLPIIGNLHQLGTLPHHSLWNLSKKYGPVILLQLGGVPTVVVSSSEATRQVLRNHDLDSCSRPLLAGTGRLSYNYRDIAFAPYGNYWRKMRKICVLELFSTKKVQSFRFIREQEVASLIDSISQSSLSAIPVDLCEKMMSLTASITCRVAFGKRFERNEFDEGKFQEVVHEAMTMLGSFSASDFLPYIGWIIDRLSGLQGRLERSFHDLDGFYQQVIDQHLNTKETKHEEEQDITDVLLKLETNQTEIDAVKFTQSHIKAVFMVEWTLVLSLWFGLWQSLLGIQEQ</sequence>
<keyword evidence="6" id="KW-0408">Iron</keyword>
<evidence type="ECO:0000313" key="9">
    <source>
        <dbReference type="EMBL" id="KAJ7945466.1"/>
    </source>
</evidence>
<dbReference type="PANTHER" id="PTHR47955">
    <property type="entry name" value="CYTOCHROME P450 FAMILY 71 PROTEIN"/>
    <property type="match status" value="1"/>
</dbReference>
<keyword evidence="5" id="KW-0560">Oxidoreductase</keyword>
<gene>
    <name evidence="9" type="ORF">O6P43_030524</name>
</gene>
<organism evidence="9 10">
    <name type="scientific">Quillaja saponaria</name>
    <name type="common">Soap bark tree</name>
    <dbReference type="NCBI Taxonomy" id="32244"/>
    <lineage>
        <taxon>Eukaryota</taxon>
        <taxon>Viridiplantae</taxon>
        <taxon>Streptophyta</taxon>
        <taxon>Embryophyta</taxon>
        <taxon>Tracheophyta</taxon>
        <taxon>Spermatophyta</taxon>
        <taxon>Magnoliopsida</taxon>
        <taxon>eudicotyledons</taxon>
        <taxon>Gunneridae</taxon>
        <taxon>Pentapetalae</taxon>
        <taxon>rosids</taxon>
        <taxon>fabids</taxon>
        <taxon>Fabales</taxon>
        <taxon>Quillajaceae</taxon>
        <taxon>Quillaja</taxon>
    </lineage>
</organism>
<keyword evidence="4" id="KW-0479">Metal-binding</keyword>
<feature type="chain" id="PRO_5042206943" evidence="8">
    <location>
        <begin position="20"/>
        <end position="321"/>
    </location>
</feature>
<name>A0AAD7KUQ6_QUISA</name>
<dbReference type="GO" id="GO:0020037">
    <property type="term" value="F:heme binding"/>
    <property type="evidence" value="ECO:0007669"/>
    <property type="project" value="InterPro"/>
</dbReference>
<dbReference type="GO" id="GO:0016705">
    <property type="term" value="F:oxidoreductase activity, acting on paired donors, with incorporation or reduction of molecular oxygen"/>
    <property type="evidence" value="ECO:0007669"/>
    <property type="project" value="InterPro"/>
</dbReference>
<proteinExistence type="inferred from homology"/>